<comment type="similarity">
    <text evidence="2 7">Belongs to the thioredoxin family. DsbC subfamily.</text>
</comment>
<evidence type="ECO:0000256" key="4">
    <source>
        <dbReference type="ARBA" id="ARBA00022764"/>
    </source>
</evidence>
<evidence type="ECO:0000259" key="8">
    <source>
        <dbReference type="Pfam" id="PF10411"/>
    </source>
</evidence>
<organism evidence="10 11">
    <name type="scientific">Acinetobacter tianfuensis</name>
    <dbReference type="NCBI Taxonomy" id="2419603"/>
    <lineage>
        <taxon>Bacteria</taxon>
        <taxon>Pseudomonadati</taxon>
        <taxon>Pseudomonadota</taxon>
        <taxon>Gammaproteobacteria</taxon>
        <taxon>Moraxellales</taxon>
        <taxon>Moraxellaceae</taxon>
        <taxon>Acinetobacter</taxon>
    </lineage>
</organism>
<keyword evidence="3 7" id="KW-0732">Signal</keyword>
<evidence type="ECO:0000313" key="10">
    <source>
        <dbReference type="EMBL" id="RKG30273.1"/>
    </source>
</evidence>
<evidence type="ECO:0000256" key="5">
    <source>
        <dbReference type="ARBA" id="ARBA00023157"/>
    </source>
</evidence>
<dbReference type="PANTHER" id="PTHR35272:SF3">
    <property type="entry name" value="THIOL:DISULFIDE INTERCHANGE PROTEIN DSBC"/>
    <property type="match status" value="1"/>
</dbReference>
<feature type="chain" id="PRO_5017100733" description="Thiol:disulfide interchange protein" evidence="7">
    <location>
        <begin position="25"/>
        <end position="238"/>
    </location>
</feature>
<dbReference type="PANTHER" id="PTHR35272">
    <property type="entry name" value="THIOL:DISULFIDE INTERCHANGE PROTEIN DSBC-RELATED"/>
    <property type="match status" value="1"/>
</dbReference>
<keyword evidence="5" id="KW-1015">Disulfide bond</keyword>
<dbReference type="CDD" id="cd03020">
    <property type="entry name" value="DsbA_DsbC_DsbG"/>
    <property type="match status" value="1"/>
</dbReference>
<dbReference type="OrthoDB" id="5298214at2"/>
<feature type="signal peptide" evidence="7">
    <location>
        <begin position="1"/>
        <end position="24"/>
    </location>
</feature>
<dbReference type="Pfam" id="PF10411">
    <property type="entry name" value="DsbC_N"/>
    <property type="match status" value="1"/>
</dbReference>
<dbReference type="Proteomes" id="UP000282388">
    <property type="component" value="Unassembled WGS sequence"/>
</dbReference>
<dbReference type="InterPro" id="IPR033954">
    <property type="entry name" value="DiS-bond_Isoase_DsbC/G"/>
</dbReference>
<gene>
    <name evidence="10" type="ORF">D7V32_11840</name>
</gene>
<dbReference type="GO" id="GO:0042597">
    <property type="term" value="C:periplasmic space"/>
    <property type="evidence" value="ECO:0007669"/>
    <property type="project" value="UniProtKB-SubCell"/>
</dbReference>
<reference evidence="10 11" key="1">
    <citation type="submission" date="2018-09" db="EMBL/GenBank/DDBJ databases">
        <title>The draft genome of Acinetobacter spp. strains.</title>
        <authorList>
            <person name="Qin J."/>
            <person name="Feng Y."/>
            <person name="Zong Z."/>
        </authorList>
    </citation>
    <scope>NUCLEOTIDE SEQUENCE [LARGE SCALE GENOMIC DNA]</scope>
    <source>
        <strain evidence="10 11">WCHAc060012</strain>
    </source>
</reference>
<dbReference type="InterPro" id="IPR017937">
    <property type="entry name" value="Thioredoxin_CS"/>
</dbReference>
<keyword evidence="11" id="KW-1185">Reference proteome</keyword>
<feature type="domain" description="Thioredoxin-like fold" evidence="9">
    <location>
        <begin position="112"/>
        <end position="230"/>
    </location>
</feature>
<sequence>MVIMMIKKMCALLLAGLVPQWALADAASVQRQLTQKYPALQIEHVQSTEMPGLYSGFAGDTVVYVSENAEYVIAGSMIRLKDQTNLTKSLMLRPGQVDWKALPLKDAVKSVRGTGKRQLAVFSDPNCPYCKQLEVELNQLKDVTVYTFILPLKPQSVAPSKQVFCESDPAFAWENLISKGIEPKTKKGCANPIERNMLLAKSLGLNGTPALIFEDGAKMMGAYPAADIEERFKTVVKK</sequence>
<keyword evidence="4 7" id="KW-0574">Periplasm</keyword>
<dbReference type="InterPro" id="IPR036249">
    <property type="entry name" value="Thioredoxin-like_sf"/>
</dbReference>
<dbReference type="EMBL" id="RAXV01000026">
    <property type="protein sequence ID" value="RKG30273.1"/>
    <property type="molecule type" value="Genomic_DNA"/>
</dbReference>
<comment type="function">
    <text evidence="7">Required for disulfide bond formation in some periplasmic proteins. Acts by transferring its disulfide bond to other proteins and is reduced in the process.</text>
</comment>
<name>A0A3A8EPG2_9GAMM</name>
<dbReference type="InterPro" id="IPR012336">
    <property type="entry name" value="Thioredoxin-like_fold"/>
</dbReference>
<evidence type="ECO:0000256" key="1">
    <source>
        <dbReference type="ARBA" id="ARBA00004418"/>
    </source>
</evidence>
<dbReference type="Gene3D" id="3.40.30.10">
    <property type="entry name" value="Glutaredoxin"/>
    <property type="match status" value="1"/>
</dbReference>
<keyword evidence="6 7" id="KW-0676">Redox-active center</keyword>
<evidence type="ECO:0000256" key="6">
    <source>
        <dbReference type="ARBA" id="ARBA00023284"/>
    </source>
</evidence>
<evidence type="ECO:0000259" key="9">
    <source>
        <dbReference type="Pfam" id="PF13098"/>
    </source>
</evidence>
<protein>
    <recommendedName>
        <fullName evidence="7">Thiol:disulfide interchange protein</fullName>
    </recommendedName>
</protein>
<dbReference type="Gene3D" id="3.10.450.70">
    <property type="entry name" value="Disulphide bond isomerase, DsbC/G, N-terminal"/>
    <property type="match status" value="1"/>
</dbReference>
<proteinExistence type="inferred from homology"/>
<dbReference type="PROSITE" id="PS00194">
    <property type="entry name" value="THIOREDOXIN_1"/>
    <property type="match status" value="1"/>
</dbReference>
<dbReference type="Pfam" id="PF13098">
    <property type="entry name" value="Thioredoxin_2"/>
    <property type="match status" value="1"/>
</dbReference>
<dbReference type="AlphaFoldDB" id="A0A3A8EPG2"/>
<dbReference type="SUPFAM" id="SSF52833">
    <property type="entry name" value="Thioredoxin-like"/>
    <property type="match status" value="1"/>
</dbReference>
<dbReference type="InterPro" id="IPR051470">
    <property type="entry name" value="Thiol:disulfide_interchange"/>
</dbReference>
<evidence type="ECO:0000313" key="11">
    <source>
        <dbReference type="Proteomes" id="UP000282388"/>
    </source>
</evidence>
<comment type="caution">
    <text evidence="10">The sequence shown here is derived from an EMBL/GenBank/DDBJ whole genome shotgun (WGS) entry which is preliminary data.</text>
</comment>
<dbReference type="SUPFAM" id="SSF54423">
    <property type="entry name" value="DsbC/DsbG N-terminal domain-like"/>
    <property type="match status" value="1"/>
</dbReference>
<dbReference type="InterPro" id="IPR009094">
    <property type="entry name" value="DiS-bond_isomerase_DsbC/G_N_sf"/>
</dbReference>
<comment type="subcellular location">
    <subcellularLocation>
        <location evidence="1 7">Periplasm</location>
    </subcellularLocation>
</comment>
<evidence type="ECO:0000256" key="2">
    <source>
        <dbReference type="ARBA" id="ARBA00009813"/>
    </source>
</evidence>
<accession>A0A3A8EPG2</accession>
<feature type="domain" description="Disulphide bond isomerase DsbC/G N-terminal" evidence="8">
    <location>
        <begin position="22"/>
        <end position="87"/>
    </location>
</feature>
<evidence type="ECO:0000256" key="7">
    <source>
        <dbReference type="RuleBase" id="RU364038"/>
    </source>
</evidence>
<evidence type="ECO:0000256" key="3">
    <source>
        <dbReference type="ARBA" id="ARBA00022729"/>
    </source>
</evidence>
<dbReference type="InterPro" id="IPR018950">
    <property type="entry name" value="DiS-bond_isomerase_DsbC/G_N"/>
</dbReference>